<protein>
    <submittedName>
        <fullName evidence="3">Relaxase domain-containing protein</fullName>
    </submittedName>
</protein>
<evidence type="ECO:0000256" key="1">
    <source>
        <dbReference type="SAM" id="MobiDB-lite"/>
    </source>
</evidence>
<sequence>MTASLHCLGLGASAGTYYTNDPYREAQNRDEYYARDGGGLWWSPSGSVVSHDAQIDLASFRDLCAGFDPQTGKALVRGAGEGHRAGWDVTYSAPKSLSVLWAAADPDLRRQIEAIQAAAVDEALRFLADEALVEVRLGAGGRVRQPAAGLTVGRFAHYTSRAGDPNVHTHCVLMNVAAGRDGKLRTLETYKLHAACHLAGAAYRAALSTRLVEAFGIVARPAGRGQFEIRGVPQDALDVFSKRSKELEAALAGGRAGSSAAQKEVANLSTRGAKADLPSGPELEARWQREFETLGANPWEGVRHDGRDPAAQQDIGLDRPFDPPEIVGTTPAALAASALFRHETVIDRAALLEQSLIEASLQGVSIAQVRIEMAELERDSTLLPLPGGEPRWTTPALAVVEAALLRAADRPAVPSRVRHEALSVALSAAPELSAEQRAAIEHATGPGGVAVIEAGAGTGKTTIARVLVDAAMKSGLKVRGLAPSWVAADELSTSAAIPVQAIARWRYDLAQGRGEPFDADTLVILDEAGMVGTRDMEAVLTAAAAAGTRVICLGDRRQLAAVAGSSPLRAVVDVLGRHATLGEVRRQTLSWQRAASVLMARGEVEDGLRAYGRHSRIALVSGATAAQERVIALWSEARARHGDDEVIIAVRQNRDAAALNAAARATLRREGKLGPEFVVKVRDRDDTTRDLGLAVGDRLRFGETLTRHGIRNGTRGVVQTLDMNGTGEVRLAVRLDDGRLVTDTLAGFVPDGARRGREVARSLPRLTHAYAGTVYAAQGRTVAEAVLYIGSATDAREVYVGLTRHRQDATVVVERDRLEAAVRVSRGDVRLRPSDAELQERLYVESRRYSEKRNVIDHVEDRAAFIQTGVLSPPRPELALDVRRSFEAGRRLRTTMREIAAAPRLTLWRLALFTRGLDRRLAQGTRLLVNRLRGLDPSPVPKPVRSQVEQGRSGPELSR</sequence>
<dbReference type="SUPFAM" id="SSF52540">
    <property type="entry name" value="P-loop containing nucleoside triphosphate hydrolases"/>
    <property type="match status" value="2"/>
</dbReference>
<dbReference type="InterPro" id="IPR003593">
    <property type="entry name" value="AAA+_ATPase"/>
</dbReference>
<name>A0AA41Z1M4_9HYPH</name>
<dbReference type="Pfam" id="PF08751">
    <property type="entry name" value="TrwC"/>
    <property type="match status" value="1"/>
</dbReference>
<dbReference type="Proteomes" id="UP001165667">
    <property type="component" value="Unassembled WGS sequence"/>
</dbReference>
<keyword evidence="4" id="KW-1185">Reference proteome</keyword>
<dbReference type="EMBL" id="JAMOIM010000024">
    <property type="protein sequence ID" value="MCW6511332.1"/>
    <property type="molecule type" value="Genomic_DNA"/>
</dbReference>
<dbReference type="SUPFAM" id="SSF55464">
    <property type="entry name" value="Origin of replication-binding domain, RBD-like"/>
    <property type="match status" value="1"/>
</dbReference>
<dbReference type="SMART" id="SM00382">
    <property type="entry name" value="AAA"/>
    <property type="match status" value="1"/>
</dbReference>
<evidence type="ECO:0000313" key="3">
    <source>
        <dbReference type="EMBL" id="MCW6511332.1"/>
    </source>
</evidence>
<dbReference type="Gene3D" id="2.30.30.940">
    <property type="match status" value="1"/>
</dbReference>
<dbReference type="Gene3D" id="3.40.50.300">
    <property type="entry name" value="P-loop containing nucleotide triphosphate hydrolases"/>
    <property type="match status" value="2"/>
</dbReference>
<evidence type="ECO:0000259" key="2">
    <source>
        <dbReference type="SMART" id="SM00382"/>
    </source>
</evidence>
<proteinExistence type="predicted"/>
<organism evidence="3 4">
    <name type="scientific">Lichenifustis flavocetrariae</name>
    <dbReference type="NCBI Taxonomy" id="2949735"/>
    <lineage>
        <taxon>Bacteria</taxon>
        <taxon>Pseudomonadati</taxon>
        <taxon>Pseudomonadota</taxon>
        <taxon>Alphaproteobacteria</taxon>
        <taxon>Hyphomicrobiales</taxon>
        <taxon>Lichenihabitantaceae</taxon>
        <taxon>Lichenifustis</taxon>
    </lineage>
</organism>
<gene>
    <name evidence="3" type="ORF">M8523_25435</name>
</gene>
<dbReference type="InterPro" id="IPR014862">
    <property type="entry name" value="TrwC"/>
</dbReference>
<dbReference type="RefSeq" id="WP_282587708.1">
    <property type="nucleotide sequence ID" value="NZ_JAMOIM010000024.1"/>
</dbReference>
<feature type="domain" description="AAA+ ATPase" evidence="2">
    <location>
        <begin position="446"/>
        <end position="675"/>
    </location>
</feature>
<dbReference type="InterPro" id="IPR027417">
    <property type="entry name" value="P-loop_NTPase"/>
</dbReference>
<comment type="caution">
    <text evidence="3">The sequence shown here is derived from an EMBL/GenBank/DDBJ whole genome shotgun (WGS) entry which is preliminary data.</text>
</comment>
<dbReference type="NCBIfam" id="NF041492">
    <property type="entry name" value="MobF"/>
    <property type="match status" value="1"/>
</dbReference>
<accession>A0AA41Z1M4</accession>
<feature type="region of interest" description="Disordered" evidence="1">
    <location>
        <begin position="938"/>
        <end position="959"/>
    </location>
</feature>
<dbReference type="CDD" id="cd17933">
    <property type="entry name" value="DEXSc_RecD-like"/>
    <property type="match status" value="1"/>
</dbReference>
<dbReference type="Pfam" id="PF13604">
    <property type="entry name" value="AAA_30"/>
    <property type="match status" value="1"/>
</dbReference>
<reference evidence="3" key="1">
    <citation type="submission" date="2022-05" db="EMBL/GenBank/DDBJ databases">
        <authorList>
            <person name="Pankratov T."/>
        </authorList>
    </citation>
    <scope>NUCLEOTIDE SEQUENCE</scope>
    <source>
        <strain evidence="3">BP6-180914</strain>
    </source>
</reference>
<evidence type="ECO:0000313" key="4">
    <source>
        <dbReference type="Proteomes" id="UP001165667"/>
    </source>
</evidence>
<dbReference type="AlphaFoldDB" id="A0AA41Z1M4"/>